<organism evidence="6 7">
    <name type="scientific">Rotaria magnacalcarata</name>
    <dbReference type="NCBI Taxonomy" id="392030"/>
    <lineage>
        <taxon>Eukaryota</taxon>
        <taxon>Metazoa</taxon>
        <taxon>Spiralia</taxon>
        <taxon>Gnathifera</taxon>
        <taxon>Rotifera</taxon>
        <taxon>Eurotatoria</taxon>
        <taxon>Bdelloidea</taxon>
        <taxon>Philodinida</taxon>
        <taxon>Philodinidae</taxon>
        <taxon>Rotaria</taxon>
    </lineage>
</organism>
<dbReference type="Pfam" id="PF00012">
    <property type="entry name" value="HSP70"/>
    <property type="match status" value="1"/>
</dbReference>
<reference evidence="6" key="1">
    <citation type="submission" date="2021-02" db="EMBL/GenBank/DDBJ databases">
        <authorList>
            <person name="Nowell W R."/>
        </authorList>
    </citation>
    <scope>NUCLEOTIDE SEQUENCE</scope>
</reference>
<sequence length="43" mass="4727">DGRSETVVNELGDRVTPTFVTFSEGNDISMGLPAKQNFARNQQ</sequence>
<dbReference type="EMBL" id="CAJOBH010130107">
    <property type="protein sequence ID" value="CAF4752956.1"/>
    <property type="molecule type" value="Genomic_DNA"/>
</dbReference>
<dbReference type="GO" id="GO:0005524">
    <property type="term" value="F:ATP binding"/>
    <property type="evidence" value="ECO:0007669"/>
    <property type="project" value="UniProtKB-KW"/>
</dbReference>
<name>A0A8S3AVG4_9BILA</name>
<evidence type="ECO:0000313" key="7">
    <source>
        <dbReference type="Proteomes" id="UP000681967"/>
    </source>
</evidence>
<feature type="non-terminal residue" evidence="6">
    <location>
        <position position="1"/>
    </location>
</feature>
<keyword evidence="3" id="KW-0067">ATP-binding</keyword>
<dbReference type="Proteomes" id="UP000681720">
    <property type="component" value="Unassembled WGS sequence"/>
</dbReference>
<dbReference type="Proteomes" id="UP000681967">
    <property type="component" value="Unassembled WGS sequence"/>
</dbReference>
<accession>A0A8S3AVG4</accession>
<evidence type="ECO:0000256" key="3">
    <source>
        <dbReference type="ARBA" id="ARBA00022840"/>
    </source>
</evidence>
<keyword evidence="2" id="KW-0547">Nucleotide-binding</keyword>
<evidence type="ECO:0000256" key="2">
    <source>
        <dbReference type="ARBA" id="ARBA00022741"/>
    </source>
</evidence>
<dbReference type="InterPro" id="IPR043129">
    <property type="entry name" value="ATPase_NBD"/>
</dbReference>
<dbReference type="EMBL" id="CAJOBJ010128985">
    <property type="protein sequence ID" value="CAF4712608.1"/>
    <property type="molecule type" value="Genomic_DNA"/>
</dbReference>
<evidence type="ECO:0000313" key="4">
    <source>
        <dbReference type="EMBL" id="CAF4589026.1"/>
    </source>
</evidence>
<evidence type="ECO:0000256" key="1">
    <source>
        <dbReference type="ARBA" id="ARBA00007381"/>
    </source>
</evidence>
<feature type="non-terminal residue" evidence="6">
    <location>
        <position position="43"/>
    </location>
</feature>
<comment type="similarity">
    <text evidence="1">Belongs to the heat shock protein 70 family.</text>
</comment>
<dbReference type="GO" id="GO:0140662">
    <property type="term" value="F:ATP-dependent protein folding chaperone"/>
    <property type="evidence" value="ECO:0007669"/>
    <property type="project" value="InterPro"/>
</dbReference>
<dbReference type="InterPro" id="IPR013126">
    <property type="entry name" value="Hsp_70_fam"/>
</dbReference>
<proteinExistence type="inferred from homology"/>
<comment type="caution">
    <text evidence="6">The sequence shown here is derived from an EMBL/GenBank/DDBJ whole genome shotgun (WGS) entry which is preliminary data.</text>
</comment>
<dbReference type="EMBL" id="CAJOBH010095839">
    <property type="protein sequence ID" value="CAF4589026.1"/>
    <property type="molecule type" value="Genomic_DNA"/>
</dbReference>
<protein>
    <submittedName>
        <fullName evidence="6">Uncharacterized protein</fullName>
    </submittedName>
</protein>
<evidence type="ECO:0000313" key="6">
    <source>
        <dbReference type="EMBL" id="CAF4752956.1"/>
    </source>
</evidence>
<dbReference type="SUPFAM" id="SSF53067">
    <property type="entry name" value="Actin-like ATPase domain"/>
    <property type="match status" value="1"/>
</dbReference>
<gene>
    <name evidence="4" type="ORF">BYL167_LOCUS39636</name>
    <name evidence="6" type="ORF">BYL167_LOCUS46173</name>
    <name evidence="5" type="ORF">GIL414_LOCUS43510</name>
</gene>
<dbReference type="AlphaFoldDB" id="A0A8S3AVG4"/>
<evidence type="ECO:0000313" key="5">
    <source>
        <dbReference type="EMBL" id="CAF4712608.1"/>
    </source>
</evidence>